<dbReference type="GO" id="GO:0005524">
    <property type="term" value="F:ATP binding"/>
    <property type="evidence" value="ECO:0007669"/>
    <property type="project" value="UniProtKB-KW"/>
</dbReference>
<name>A0A644ZJE4_9ZZZZ</name>
<dbReference type="NCBIfam" id="TIGR01727">
    <property type="entry name" value="oligo_HPY"/>
    <property type="match status" value="1"/>
</dbReference>
<dbReference type="PANTHER" id="PTHR43067:SF3">
    <property type="entry name" value="MALTOSE ABC TRANSPORTER, ATP-BINDING PROTEIN"/>
    <property type="match status" value="1"/>
</dbReference>
<proteinExistence type="predicted"/>
<evidence type="ECO:0000256" key="2">
    <source>
        <dbReference type="ARBA" id="ARBA00022741"/>
    </source>
</evidence>
<organism evidence="5">
    <name type="scientific">bioreactor metagenome</name>
    <dbReference type="NCBI Taxonomy" id="1076179"/>
    <lineage>
        <taxon>unclassified sequences</taxon>
        <taxon>metagenomes</taxon>
        <taxon>ecological metagenomes</taxon>
    </lineage>
</organism>
<keyword evidence="3 5" id="KW-0067">ATP-binding</keyword>
<dbReference type="GO" id="GO:0015833">
    <property type="term" value="P:peptide transport"/>
    <property type="evidence" value="ECO:0007669"/>
    <property type="project" value="InterPro"/>
</dbReference>
<evidence type="ECO:0000313" key="5">
    <source>
        <dbReference type="EMBL" id="MPM40857.1"/>
    </source>
</evidence>
<feature type="domain" description="Oligopeptide/dipeptide ABC transporter C-terminal" evidence="4">
    <location>
        <begin position="7"/>
        <end position="74"/>
    </location>
</feature>
<comment type="caution">
    <text evidence="5">The sequence shown here is derived from an EMBL/GenBank/DDBJ whole genome shotgun (WGS) entry which is preliminary data.</text>
</comment>
<dbReference type="SUPFAM" id="SSF52540">
    <property type="entry name" value="P-loop containing nucleoside triphosphate hydrolases"/>
    <property type="match status" value="1"/>
</dbReference>
<dbReference type="Pfam" id="PF08352">
    <property type="entry name" value="oligo_HPY"/>
    <property type="match status" value="1"/>
</dbReference>
<keyword evidence="2" id="KW-0547">Nucleotide-binding</keyword>
<dbReference type="InterPro" id="IPR027417">
    <property type="entry name" value="P-loop_NTPase"/>
</dbReference>
<dbReference type="PANTHER" id="PTHR43067">
    <property type="entry name" value="OLIGOPEPTIDE/DIPEPTIDE ABC TRANSPORTER, ATPASE SUBUNIT"/>
    <property type="match status" value="1"/>
</dbReference>
<accession>A0A644ZJE4</accession>
<dbReference type="InterPro" id="IPR013563">
    <property type="entry name" value="Oligopep_ABC_C"/>
</dbReference>
<dbReference type="Gene3D" id="3.40.50.300">
    <property type="entry name" value="P-loop containing nucleotide triphosphate hydrolases"/>
    <property type="match status" value="1"/>
</dbReference>
<gene>
    <name evidence="5" type="primary">dppD_7</name>
    <name evidence="5" type="ORF">SDC9_87505</name>
</gene>
<dbReference type="EMBL" id="VSSQ01009150">
    <property type="protein sequence ID" value="MPM40857.1"/>
    <property type="molecule type" value="Genomic_DNA"/>
</dbReference>
<reference evidence="5" key="1">
    <citation type="submission" date="2019-08" db="EMBL/GenBank/DDBJ databases">
        <authorList>
            <person name="Kucharzyk K."/>
            <person name="Murdoch R.W."/>
            <person name="Higgins S."/>
            <person name="Loffler F."/>
        </authorList>
    </citation>
    <scope>NUCLEOTIDE SEQUENCE</scope>
</reference>
<evidence type="ECO:0000256" key="3">
    <source>
        <dbReference type="ARBA" id="ARBA00022840"/>
    </source>
</evidence>
<evidence type="ECO:0000256" key="1">
    <source>
        <dbReference type="ARBA" id="ARBA00022448"/>
    </source>
</evidence>
<dbReference type="AlphaFoldDB" id="A0A644ZJE4"/>
<sequence length="95" mass="10825">MYLGKLVEIGEAEEVYKNPIHPYTKALLSSIPIPDPDLYLKAEREILLGDVPSPLNPPSGCRFRTRCKYATERCKEEEPIMRQMINNHSVACHVV</sequence>
<evidence type="ECO:0000259" key="4">
    <source>
        <dbReference type="Pfam" id="PF08352"/>
    </source>
</evidence>
<protein>
    <submittedName>
        <fullName evidence="5">Dipeptide transport ATP-binding protein DppD</fullName>
    </submittedName>
</protein>
<keyword evidence="1" id="KW-0813">Transport</keyword>